<comment type="caution">
    <text evidence="1">The sequence shown here is derived from an EMBL/GenBank/DDBJ whole genome shotgun (WGS) entry which is preliminary data.</text>
</comment>
<protein>
    <submittedName>
        <fullName evidence="1">Uncharacterized protein</fullName>
    </submittedName>
</protein>
<accession>A0A0R1V097</accession>
<proteinExistence type="predicted"/>
<evidence type="ECO:0000313" key="1">
    <source>
        <dbReference type="EMBL" id="KRL98902.1"/>
    </source>
</evidence>
<dbReference type="AlphaFoldDB" id="A0A0R1V097"/>
<sequence>MDTPFFYSQETKESTSFHKAQAMGDQLTKIEDIVPIIKFLTTAGWWINGQTIFANGGYTTR</sequence>
<dbReference type="InterPro" id="IPR036291">
    <property type="entry name" value="NAD(P)-bd_dom_sf"/>
</dbReference>
<dbReference type="EMBL" id="AZFQ01000036">
    <property type="protein sequence ID" value="KRL98902.1"/>
    <property type="molecule type" value="Genomic_DNA"/>
</dbReference>
<dbReference type="Gene3D" id="3.40.50.720">
    <property type="entry name" value="NAD(P)-binding Rossmann-like Domain"/>
    <property type="match status" value="1"/>
</dbReference>
<reference evidence="1 2" key="1">
    <citation type="journal article" date="2015" name="Genome Announc.">
        <title>Expanding the biotechnology potential of lactobacilli through comparative genomics of 213 strains and associated genera.</title>
        <authorList>
            <person name="Sun Z."/>
            <person name="Harris H.M."/>
            <person name="McCann A."/>
            <person name="Guo C."/>
            <person name="Argimon S."/>
            <person name="Zhang W."/>
            <person name="Yang X."/>
            <person name="Jeffery I.B."/>
            <person name="Cooney J.C."/>
            <person name="Kagawa T.F."/>
            <person name="Liu W."/>
            <person name="Song Y."/>
            <person name="Salvetti E."/>
            <person name="Wrobel A."/>
            <person name="Rasinkangas P."/>
            <person name="Parkhill J."/>
            <person name="Rea M.C."/>
            <person name="O'Sullivan O."/>
            <person name="Ritari J."/>
            <person name="Douillard F.P."/>
            <person name="Paul Ross R."/>
            <person name="Yang R."/>
            <person name="Briner A.E."/>
            <person name="Felis G.E."/>
            <person name="de Vos W.M."/>
            <person name="Barrangou R."/>
            <person name="Klaenhammer T.R."/>
            <person name="Caufield P.W."/>
            <person name="Cui Y."/>
            <person name="Zhang H."/>
            <person name="O'Toole P.W."/>
        </authorList>
    </citation>
    <scope>NUCLEOTIDE SEQUENCE [LARGE SCALE GENOMIC DNA]</scope>
    <source>
        <strain evidence="1 2">DSM 16230</strain>
    </source>
</reference>
<organism evidence="1 2">
    <name type="scientific">Liquorilactobacillus satsumensis DSM 16230 = JCM 12392</name>
    <dbReference type="NCBI Taxonomy" id="1423801"/>
    <lineage>
        <taxon>Bacteria</taxon>
        <taxon>Bacillati</taxon>
        <taxon>Bacillota</taxon>
        <taxon>Bacilli</taxon>
        <taxon>Lactobacillales</taxon>
        <taxon>Lactobacillaceae</taxon>
        <taxon>Liquorilactobacillus</taxon>
    </lineage>
</organism>
<name>A0A0R1V097_9LACO</name>
<dbReference type="SUPFAM" id="SSF51735">
    <property type="entry name" value="NAD(P)-binding Rossmann-fold domains"/>
    <property type="match status" value="1"/>
</dbReference>
<gene>
    <name evidence="1" type="ORF">FD50_GL000716</name>
</gene>
<evidence type="ECO:0000313" key="2">
    <source>
        <dbReference type="Proteomes" id="UP000051166"/>
    </source>
</evidence>
<keyword evidence="2" id="KW-1185">Reference proteome</keyword>
<dbReference type="Proteomes" id="UP000051166">
    <property type="component" value="Unassembled WGS sequence"/>
</dbReference>
<dbReference type="STRING" id="1423801.FD50_GL000716"/>
<dbReference type="PATRIC" id="fig|1423801.4.peg.727"/>